<dbReference type="InterPro" id="IPR009030">
    <property type="entry name" value="Growth_fac_rcpt_cys_sf"/>
</dbReference>
<evidence type="ECO:0000259" key="2">
    <source>
        <dbReference type="PROSITE" id="PS50835"/>
    </source>
</evidence>
<dbReference type="PROSITE" id="PS00022">
    <property type="entry name" value="EGF_1"/>
    <property type="match status" value="1"/>
</dbReference>
<dbReference type="PROSITE" id="PS50835">
    <property type="entry name" value="IG_LIKE"/>
    <property type="match status" value="2"/>
</dbReference>
<feature type="domain" description="Ig-like" evidence="2">
    <location>
        <begin position="285"/>
        <end position="373"/>
    </location>
</feature>
<dbReference type="PANTHER" id="PTHR45813">
    <property type="entry name" value="IG-LIKE DOMAIN-CONTAINING PROTEIN"/>
    <property type="match status" value="1"/>
</dbReference>
<dbReference type="EMBL" id="JAFNEN010000491">
    <property type="protein sequence ID" value="KAG8181874.1"/>
    <property type="molecule type" value="Genomic_DNA"/>
</dbReference>
<protein>
    <submittedName>
        <fullName evidence="3">Uncharacterized protein</fullName>
    </submittedName>
</protein>
<dbReference type="PANTHER" id="PTHR45813:SF8">
    <property type="entry name" value="IG-LIKE DOMAIN-CONTAINING PROTEIN"/>
    <property type="match status" value="1"/>
</dbReference>
<gene>
    <name evidence="3" type="ORF">JTE90_007199</name>
</gene>
<accession>A0AAV6UD03</accession>
<dbReference type="InterPro" id="IPR036179">
    <property type="entry name" value="Ig-like_dom_sf"/>
</dbReference>
<dbReference type="InterPro" id="IPR001879">
    <property type="entry name" value="GPCR_2_extracellular_dom"/>
</dbReference>
<dbReference type="InterPro" id="IPR051587">
    <property type="entry name" value="Adhesion_GPCR"/>
</dbReference>
<dbReference type="SUPFAM" id="SSF48726">
    <property type="entry name" value="Immunoglobulin"/>
    <property type="match status" value="2"/>
</dbReference>
<evidence type="ECO:0000259" key="1">
    <source>
        <dbReference type="PROSITE" id="PS50227"/>
    </source>
</evidence>
<name>A0AAV6UD03_9ARAC</name>
<dbReference type="Gene3D" id="2.10.25.10">
    <property type="entry name" value="Laminin"/>
    <property type="match status" value="1"/>
</dbReference>
<dbReference type="PROSITE" id="PS01186">
    <property type="entry name" value="EGF_2"/>
    <property type="match status" value="1"/>
</dbReference>
<dbReference type="PROSITE" id="PS50227">
    <property type="entry name" value="G_PROTEIN_RECEP_F2_3"/>
    <property type="match status" value="1"/>
</dbReference>
<dbReference type="SUPFAM" id="SSF57184">
    <property type="entry name" value="Growth factor receptor domain"/>
    <property type="match status" value="1"/>
</dbReference>
<dbReference type="InterPro" id="IPR036445">
    <property type="entry name" value="GPCR_2_extracell_dom_sf"/>
</dbReference>
<proteinExistence type="predicted"/>
<dbReference type="InterPro" id="IPR000742">
    <property type="entry name" value="EGF"/>
</dbReference>
<evidence type="ECO:0000313" key="4">
    <source>
        <dbReference type="Proteomes" id="UP000827092"/>
    </source>
</evidence>
<feature type="domain" description="Ig-like" evidence="2">
    <location>
        <begin position="178"/>
        <end position="278"/>
    </location>
</feature>
<reference evidence="3 4" key="1">
    <citation type="journal article" date="2022" name="Nat. Ecol. Evol.">
        <title>A masculinizing supergene underlies an exaggerated male reproductive morph in a spider.</title>
        <authorList>
            <person name="Hendrickx F."/>
            <person name="De Corte Z."/>
            <person name="Sonet G."/>
            <person name="Van Belleghem S.M."/>
            <person name="Kostlbacher S."/>
            <person name="Vangestel C."/>
        </authorList>
    </citation>
    <scope>NUCLEOTIDE SEQUENCE [LARGE SCALE GENOMIC DNA]</scope>
    <source>
        <strain evidence="3">W744_W776</strain>
    </source>
</reference>
<dbReference type="GO" id="GO:0007189">
    <property type="term" value="P:adenylate cyclase-activating G protein-coupled receptor signaling pathway"/>
    <property type="evidence" value="ECO:0007669"/>
    <property type="project" value="TreeGrafter"/>
</dbReference>
<dbReference type="SMART" id="SM00409">
    <property type="entry name" value="IG"/>
    <property type="match status" value="2"/>
</dbReference>
<dbReference type="Gene3D" id="4.10.1240.10">
    <property type="entry name" value="GPCR, family 2, extracellular hormone receptor domain"/>
    <property type="match status" value="1"/>
</dbReference>
<dbReference type="InterPro" id="IPR013783">
    <property type="entry name" value="Ig-like_fold"/>
</dbReference>
<dbReference type="Pfam" id="PF13927">
    <property type="entry name" value="Ig_3"/>
    <property type="match status" value="1"/>
</dbReference>
<sequence length="540" mass="59608">MRYLIGSTIKGCECPSGYEGSHCEKRKEDKRLMAQCLALGCSQTCGLTNHGDYKCTCLAGYHLSEDKKTCVEKGRTRYLVSFKLYDQNVDLAHLDTTRYTQLKKGIESALLQLFQPKLYKVENMTVLNFQPGAVVQFHFFGEQEDSATARSILEEALRSRNIGKYAVDRSYVGFEAEPALSIQSVESSVKMPVVGGSELSLACLTRGSSAMRVSWLKDGHPIDPQGTPHIWTTLVPKNSRDQYTAILGFDKAHVLDSGEFTCQVTDWGSVHTRTLRVSVVSFPRPKVVPITATVAVGERLVVTCFSDDEGTTSLGYNWLKNGRILNPSVEPEVVEDLFPGGSRLLIQTARASATYTCIVNSVAGGSRKDATVTVIAAGGNTPICQAEKYLEVQWSNAAVNTEDIQFCPKGYTGEVRRHCTLQNDNGAAWIEPDYSGCLSSEFLAIKDKFESLRLGYLLTDVGAVLVELRTYVWRIGARFHVAEGEPVVDLLEGMHDYLKGNMEHIANNSQSIACDSLLISLQHRMTDSINNISTTNKIHQ</sequence>
<dbReference type="GO" id="GO:0004930">
    <property type="term" value="F:G protein-coupled receptor activity"/>
    <property type="evidence" value="ECO:0007669"/>
    <property type="project" value="InterPro"/>
</dbReference>
<comment type="caution">
    <text evidence="3">The sequence shown here is derived from an EMBL/GenBank/DDBJ whole genome shotgun (WGS) entry which is preliminary data.</text>
</comment>
<evidence type="ECO:0000313" key="3">
    <source>
        <dbReference type="EMBL" id="KAG8181874.1"/>
    </source>
</evidence>
<dbReference type="InterPro" id="IPR003599">
    <property type="entry name" value="Ig_sub"/>
</dbReference>
<dbReference type="AlphaFoldDB" id="A0AAV6UD03"/>
<organism evidence="3 4">
    <name type="scientific">Oedothorax gibbosus</name>
    <dbReference type="NCBI Taxonomy" id="931172"/>
    <lineage>
        <taxon>Eukaryota</taxon>
        <taxon>Metazoa</taxon>
        <taxon>Ecdysozoa</taxon>
        <taxon>Arthropoda</taxon>
        <taxon>Chelicerata</taxon>
        <taxon>Arachnida</taxon>
        <taxon>Araneae</taxon>
        <taxon>Araneomorphae</taxon>
        <taxon>Entelegynae</taxon>
        <taxon>Araneoidea</taxon>
        <taxon>Linyphiidae</taxon>
        <taxon>Erigoninae</taxon>
        <taxon>Oedothorax</taxon>
    </lineage>
</organism>
<dbReference type="GO" id="GO:0016020">
    <property type="term" value="C:membrane"/>
    <property type="evidence" value="ECO:0007669"/>
    <property type="project" value="InterPro"/>
</dbReference>
<feature type="domain" description="G-protein coupled receptors family 2 profile 1" evidence="1">
    <location>
        <begin position="384"/>
        <end position="441"/>
    </location>
</feature>
<dbReference type="InterPro" id="IPR007110">
    <property type="entry name" value="Ig-like_dom"/>
</dbReference>
<keyword evidence="4" id="KW-1185">Reference proteome</keyword>
<dbReference type="Gene3D" id="2.60.40.10">
    <property type="entry name" value="Immunoglobulins"/>
    <property type="match status" value="2"/>
</dbReference>
<dbReference type="Proteomes" id="UP000827092">
    <property type="component" value="Unassembled WGS sequence"/>
</dbReference>